<dbReference type="Proteomes" id="UP000283383">
    <property type="component" value="Unassembled WGS sequence"/>
</dbReference>
<feature type="compositionally biased region" description="Low complexity" evidence="1">
    <location>
        <begin position="17"/>
        <end position="28"/>
    </location>
</feature>
<feature type="region of interest" description="Disordered" evidence="1">
    <location>
        <begin position="1"/>
        <end position="34"/>
    </location>
</feature>
<protein>
    <submittedName>
        <fullName evidence="2">Putative glycosyl transferase</fullName>
    </submittedName>
</protein>
<proteinExistence type="predicted"/>
<keyword evidence="2" id="KW-0808">Transferase</keyword>
<evidence type="ECO:0000313" key="2">
    <source>
        <dbReference type="EMBL" id="RKF55086.1"/>
    </source>
</evidence>
<dbReference type="AlphaFoldDB" id="A0A420HCB0"/>
<accession>A0A420HCB0</accession>
<sequence length="435" mass="49427">MEIKNENKNQSQPLFLPSPESSQQNSQPPYAPNKHNPITLHGIYIKNHTSNALPNPEEMIEKTYNGNTYQGFSRESMSLNKIYSEDNKYGGLPTESFIYKFSILIDLASKSEIPQDVLPTAFSTMLKGMALEYYYSCEEHRRNMLQEWNKISLRDMFHKNPSKEERLVFNEMVQTLRAMQRGLDREYHTDSALRNKIISACSNIPACSSAILQQTHSISALCNNIYAAIEYNETAIRAESSDSVTSAYLTDRRFHERNQGSRQNTSHDQSSHSSAPPSSGPKKCFVCRQVGCWSTNHSHQERTKARARFTKAVKAYILEHDQSGDDENNIDDTEALALEIDEYSIHEDRLKSNPNCFYTSISKVTAQDAKNHFQLLANYSTYHTLTHDILSSDYVLVENRYSSERSHGIMLDTGPSFSSVAGFGQVQAYLAEFDA</sequence>
<name>A0A420HCB0_9PEZI</name>
<keyword evidence="3" id="KW-1185">Reference proteome</keyword>
<dbReference type="EMBL" id="MCBQ01020447">
    <property type="protein sequence ID" value="RKF55086.1"/>
    <property type="molecule type" value="Genomic_DNA"/>
</dbReference>
<feature type="compositionally biased region" description="Low complexity" evidence="1">
    <location>
        <begin position="266"/>
        <end position="277"/>
    </location>
</feature>
<evidence type="ECO:0000313" key="3">
    <source>
        <dbReference type="Proteomes" id="UP000283383"/>
    </source>
</evidence>
<reference evidence="2 3" key="1">
    <citation type="journal article" date="2018" name="BMC Genomics">
        <title>Comparative genome analyses reveal sequence features reflecting distinct modes of host-adaptation between dicot and monocot powdery mildew.</title>
        <authorList>
            <person name="Wu Y."/>
            <person name="Ma X."/>
            <person name="Pan Z."/>
            <person name="Kale S.D."/>
            <person name="Song Y."/>
            <person name="King H."/>
            <person name="Zhang Q."/>
            <person name="Presley C."/>
            <person name="Deng X."/>
            <person name="Wei C.I."/>
            <person name="Xiao S."/>
        </authorList>
    </citation>
    <scope>NUCLEOTIDE SEQUENCE [LARGE SCALE GENOMIC DNA]</scope>
    <source>
        <strain evidence="2">UMSG3</strain>
    </source>
</reference>
<organism evidence="2 3">
    <name type="scientific">Golovinomyces cichoracearum</name>
    <dbReference type="NCBI Taxonomy" id="62708"/>
    <lineage>
        <taxon>Eukaryota</taxon>
        <taxon>Fungi</taxon>
        <taxon>Dikarya</taxon>
        <taxon>Ascomycota</taxon>
        <taxon>Pezizomycotina</taxon>
        <taxon>Leotiomycetes</taxon>
        <taxon>Erysiphales</taxon>
        <taxon>Erysiphaceae</taxon>
        <taxon>Golovinomyces</taxon>
    </lineage>
</organism>
<feature type="region of interest" description="Disordered" evidence="1">
    <location>
        <begin position="257"/>
        <end position="282"/>
    </location>
</feature>
<evidence type="ECO:0000256" key="1">
    <source>
        <dbReference type="SAM" id="MobiDB-lite"/>
    </source>
</evidence>
<comment type="caution">
    <text evidence="2">The sequence shown here is derived from an EMBL/GenBank/DDBJ whole genome shotgun (WGS) entry which is preliminary data.</text>
</comment>
<dbReference type="GO" id="GO:0016740">
    <property type="term" value="F:transferase activity"/>
    <property type="evidence" value="ECO:0007669"/>
    <property type="project" value="UniProtKB-KW"/>
</dbReference>
<gene>
    <name evidence="2" type="ORF">GcM3_204021</name>
</gene>